<evidence type="ECO:0000256" key="4">
    <source>
        <dbReference type="ARBA" id="ARBA00022833"/>
    </source>
</evidence>
<comment type="similarity">
    <text evidence="2 6">Belongs to the zinc-containing alcohol dehydrogenase family.</text>
</comment>
<dbReference type="SMART" id="SM00829">
    <property type="entry name" value="PKS_ER"/>
    <property type="match status" value="1"/>
</dbReference>
<dbReference type="GO" id="GO:0004022">
    <property type="term" value="F:alcohol dehydrogenase (NAD+) activity"/>
    <property type="evidence" value="ECO:0007669"/>
    <property type="project" value="TreeGrafter"/>
</dbReference>
<dbReference type="SUPFAM" id="SSF50129">
    <property type="entry name" value="GroES-like"/>
    <property type="match status" value="1"/>
</dbReference>
<evidence type="ECO:0000256" key="5">
    <source>
        <dbReference type="ARBA" id="ARBA00023002"/>
    </source>
</evidence>
<dbReference type="Gene3D" id="3.40.50.720">
    <property type="entry name" value="NAD(P)-binding Rossmann-like Domain"/>
    <property type="match status" value="1"/>
</dbReference>
<dbReference type="Gene3D" id="3.90.180.10">
    <property type="entry name" value="Medium-chain alcohol dehydrogenases, catalytic domain"/>
    <property type="match status" value="1"/>
</dbReference>
<protein>
    <recommendedName>
        <fullName evidence="7">Enoyl reductase (ER) domain-containing protein</fullName>
    </recommendedName>
</protein>
<dbReference type="Pfam" id="PF08240">
    <property type="entry name" value="ADH_N"/>
    <property type="match status" value="1"/>
</dbReference>
<dbReference type="Proteomes" id="UP001358417">
    <property type="component" value="Unassembled WGS sequence"/>
</dbReference>
<dbReference type="RefSeq" id="XP_064704018.1">
    <property type="nucleotide sequence ID" value="XM_064849315.1"/>
</dbReference>
<comment type="caution">
    <text evidence="8">The sequence shown here is derived from an EMBL/GenBank/DDBJ whole genome shotgun (WGS) entry which is preliminary data.</text>
</comment>
<dbReference type="SUPFAM" id="SSF51735">
    <property type="entry name" value="NAD(P)-binding Rossmann-fold domains"/>
    <property type="match status" value="1"/>
</dbReference>
<evidence type="ECO:0000256" key="2">
    <source>
        <dbReference type="ARBA" id="ARBA00008072"/>
    </source>
</evidence>
<dbReference type="GeneID" id="89973925"/>
<dbReference type="InterPro" id="IPR002328">
    <property type="entry name" value="ADH_Zn_CS"/>
</dbReference>
<dbReference type="InterPro" id="IPR036291">
    <property type="entry name" value="NAD(P)-bd_dom_sf"/>
</dbReference>
<keyword evidence="4 6" id="KW-0862">Zinc</keyword>
<gene>
    <name evidence="8" type="ORF">LTR84_005750</name>
</gene>
<evidence type="ECO:0000313" key="9">
    <source>
        <dbReference type="Proteomes" id="UP001358417"/>
    </source>
</evidence>
<feature type="domain" description="Enoyl reductase (ER)" evidence="7">
    <location>
        <begin position="11"/>
        <end position="348"/>
    </location>
</feature>
<dbReference type="InterPro" id="IPR013149">
    <property type="entry name" value="ADH-like_C"/>
</dbReference>
<dbReference type="InterPro" id="IPR020843">
    <property type="entry name" value="ER"/>
</dbReference>
<dbReference type="InterPro" id="IPR013154">
    <property type="entry name" value="ADH-like_N"/>
</dbReference>
<accession>A0AAV9N3K7</accession>
<evidence type="ECO:0000259" key="7">
    <source>
        <dbReference type="SMART" id="SM00829"/>
    </source>
</evidence>
<proteinExistence type="inferred from homology"/>
<evidence type="ECO:0000256" key="3">
    <source>
        <dbReference type="ARBA" id="ARBA00022723"/>
    </source>
</evidence>
<dbReference type="GO" id="GO:0008270">
    <property type="term" value="F:zinc ion binding"/>
    <property type="evidence" value="ECO:0007669"/>
    <property type="project" value="InterPro"/>
</dbReference>
<dbReference type="Pfam" id="PF00107">
    <property type="entry name" value="ADH_zinc_N"/>
    <property type="match status" value="1"/>
</dbReference>
<keyword evidence="9" id="KW-1185">Reference proteome</keyword>
<sequence>MDAWAIVEYGKPIQKVRIALPEPKDSEVLIKVTHSGICHSDLHIWEGFYNLGGGKKMQMSDRGVTLPHAMGHEVIGTVARLGPDVNDLGIGDRRIIFPWIGCGLCSTCLKGHENLCDKPQSIGIFQNGGMATHVLVKNPKYLVDPGNVAPEMACTFACSGTTVMSAIQKLFPWSLERPVLVIGAGGLGLTAVSILKAIGHRVILSTDLNSSNRQAALKAGATGTVDAKAVDAREQILTISGEPILAVLDCVGNSETAELGLAVLAKGGKMVVIGLIGGELKLSLVAFVARAATLLGNTTGTIQHLQEVTRLANEGLFVPIPVTTIPRSKAPEALELLKTGQVTGRLVLV</sequence>
<dbReference type="EMBL" id="JAVRRD010000021">
    <property type="protein sequence ID" value="KAK5048659.1"/>
    <property type="molecule type" value="Genomic_DNA"/>
</dbReference>
<evidence type="ECO:0000256" key="6">
    <source>
        <dbReference type="RuleBase" id="RU361277"/>
    </source>
</evidence>
<keyword evidence="3 6" id="KW-0479">Metal-binding</keyword>
<dbReference type="AlphaFoldDB" id="A0AAV9N3K7"/>
<evidence type="ECO:0000313" key="8">
    <source>
        <dbReference type="EMBL" id="KAK5048659.1"/>
    </source>
</evidence>
<evidence type="ECO:0000256" key="1">
    <source>
        <dbReference type="ARBA" id="ARBA00001947"/>
    </source>
</evidence>
<dbReference type="PROSITE" id="PS00059">
    <property type="entry name" value="ADH_ZINC"/>
    <property type="match status" value="1"/>
</dbReference>
<name>A0AAV9N3K7_9EURO</name>
<dbReference type="InterPro" id="IPR011032">
    <property type="entry name" value="GroES-like_sf"/>
</dbReference>
<keyword evidence="5" id="KW-0560">Oxidoreductase</keyword>
<organism evidence="8 9">
    <name type="scientific">Exophiala bonariae</name>
    <dbReference type="NCBI Taxonomy" id="1690606"/>
    <lineage>
        <taxon>Eukaryota</taxon>
        <taxon>Fungi</taxon>
        <taxon>Dikarya</taxon>
        <taxon>Ascomycota</taxon>
        <taxon>Pezizomycotina</taxon>
        <taxon>Eurotiomycetes</taxon>
        <taxon>Chaetothyriomycetidae</taxon>
        <taxon>Chaetothyriales</taxon>
        <taxon>Herpotrichiellaceae</taxon>
        <taxon>Exophiala</taxon>
    </lineage>
</organism>
<dbReference type="CDD" id="cd08240">
    <property type="entry name" value="6_hydroxyhexanoate_dh_like"/>
    <property type="match status" value="1"/>
</dbReference>
<comment type="cofactor">
    <cofactor evidence="1 6">
        <name>Zn(2+)</name>
        <dbReference type="ChEBI" id="CHEBI:29105"/>
    </cofactor>
</comment>
<dbReference type="PANTHER" id="PTHR42940:SF8">
    <property type="entry name" value="VACUOLAR PROTEIN SORTING-ASSOCIATED PROTEIN 11"/>
    <property type="match status" value="1"/>
</dbReference>
<dbReference type="GO" id="GO:0005737">
    <property type="term" value="C:cytoplasm"/>
    <property type="evidence" value="ECO:0007669"/>
    <property type="project" value="TreeGrafter"/>
</dbReference>
<reference evidence="8 9" key="1">
    <citation type="submission" date="2023-08" db="EMBL/GenBank/DDBJ databases">
        <title>Black Yeasts Isolated from many extreme environments.</title>
        <authorList>
            <person name="Coleine C."/>
            <person name="Stajich J.E."/>
            <person name="Selbmann L."/>
        </authorList>
    </citation>
    <scope>NUCLEOTIDE SEQUENCE [LARGE SCALE GENOMIC DNA]</scope>
    <source>
        <strain evidence="8 9">CCFEE 5792</strain>
    </source>
</reference>
<dbReference type="PANTHER" id="PTHR42940">
    <property type="entry name" value="ALCOHOL DEHYDROGENASE 1-RELATED"/>
    <property type="match status" value="1"/>
</dbReference>